<comment type="function">
    <text evidence="1">Could be involved in insertion of integral membrane proteins into the membrane.</text>
</comment>
<dbReference type="Pfam" id="PF01809">
    <property type="entry name" value="YidD"/>
    <property type="match status" value="1"/>
</dbReference>
<comment type="similarity">
    <text evidence="1">Belongs to the UPF0161 family.</text>
</comment>
<sequence>MSELPSYALGHAHLDAVDAARALPLVPRNAVLALLHGYRATISHLYGDVCRYYPSCSAYAVGAVQQHGALKGAALAAARLSRCHPWAQGGVDDVAPHEHFRFDLTRHGFVVPRRKD</sequence>
<comment type="caution">
    <text evidence="2">The sequence shown here is derived from an EMBL/GenBank/DDBJ whole genome shotgun (WGS) entry which is preliminary data.</text>
</comment>
<evidence type="ECO:0000256" key="1">
    <source>
        <dbReference type="HAMAP-Rule" id="MF_00386"/>
    </source>
</evidence>
<dbReference type="PANTHER" id="PTHR33383">
    <property type="entry name" value="MEMBRANE PROTEIN INSERTION EFFICIENCY FACTOR-RELATED"/>
    <property type="match status" value="1"/>
</dbReference>
<proteinExistence type="inferred from homology"/>
<dbReference type="EMBL" id="JAZHOV010000002">
    <property type="protein sequence ID" value="MEF2254469.1"/>
    <property type="molecule type" value="Genomic_DNA"/>
</dbReference>
<protein>
    <recommendedName>
        <fullName evidence="1">Putative membrane protein insertion efficiency factor</fullName>
    </recommendedName>
</protein>
<name>A0ABU7V6N5_9MICO</name>
<dbReference type="HAMAP" id="MF_00386">
    <property type="entry name" value="UPF0161_YidD"/>
    <property type="match status" value="1"/>
</dbReference>
<accession>A0ABU7V6N5</accession>
<dbReference type="PANTHER" id="PTHR33383:SF1">
    <property type="entry name" value="MEMBRANE PROTEIN INSERTION EFFICIENCY FACTOR-RELATED"/>
    <property type="match status" value="1"/>
</dbReference>
<keyword evidence="1" id="KW-1003">Cell membrane</keyword>
<gene>
    <name evidence="2" type="primary">yidD</name>
    <name evidence="2" type="ORF">V2V91_04875</name>
</gene>
<keyword evidence="1" id="KW-0472">Membrane</keyword>
<organism evidence="2 3">
    <name type="scientific">Microbacterium schleiferi</name>
    <dbReference type="NCBI Taxonomy" id="69362"/>
    <lineage>
        <taxon>Bacteria</taxon>
        <taxon>Bacillati</taxon>
        <taxon>Actinomycetota</taxon>
        <taxon>Actinomycetes</taxon>
        <taxon>Micrococcales</taxon>
        <taxon>Microbacteriaceae</taxon>
        <taxon>Microbacterium</taxon>
    </lineage>
</organism>
<dbReference type="Proteomes" id="UP001351900">
    <property type="component" value="Unassembled WGS sequence"/>
</dbReference>
<evidence type="ECO:0000313" key="2">
    <source>
        <dbReference type="EMBL" id="MEF2254469.1"/>
    </source>
</evidence>
<reference evidence="2 3" key="1">
    <citation type="submission" date="2024-01" db="EMBL/GenBank/DDBJ databases">
        <title>the genome sequence of strain Microbacterium schleiferi NBRC 15075.</title>
        <authorList>
            <person name="Ding Y."/>
            <person name="Zhang G."/>
        </authorList>
    </citation>
    <scope>NUCLEOTIDE SEQUENCE [LARGE SCALE GENOMIC DNA]</scope>
    <source>
        <strain evidence="2 3">NBRC 15075</strain>
    </source>
</reference>
<dbReference type="InterPro" id="IPR002696">
    <property type="entry name" value="Membr_insert_effic_factor_YidD"/>
</dbReference>
<dbReference type="RefSeq" id="WP_331791003.1">
    <property type="nucleotide sequence ID" value="NZ_BAAAUO010000005.1"/>
</dbReference>
<comment type="subcellular location">
    <subcellularLocation>
        <location evidence="1">Cell membrane</location>
        <topology evidence="1">Peripheral membrane protein</topology>
        <orientation evidence="1">Cytoplasmic side</orientation>
    </subcellularLocation>
</comment>
<dbReference type="SMART" id="SM01234">
    <property type="entry name" value="Haemolytic"/>
    <property type="match status" value="1"/>
</dbReference>
<keyword evidence="3" id="KW-1185">Reference proteome</keyword>
<evidence type="ECO:0000313" key="3">
    <source>
        <dbReference type="Proteomes" id="UP001351900"/>
    </source>
</evidence>
<dbReference type="NCBIfam" id="TIGR00278">
    <property type="entry name" value="membrane protein insertion efficiency factor YidD"/>
    <property type="match status" value="1"/>
</dbReference>